<reference evidence="1 2" key="1">
    <citation type="journal article" date="2015" name="BMC Genomics">
        <title>Insights from the genome of Ophiocordyceps polyrhachis-furcata to pathogenicity and host specificity in insect fungi.</title>
        <authorList>
            <person name="Wichadakul D."/>
            <person name="Kobmoo N."/>
            <person name="Ingsriswang S."/>
            <person name="Tangphatsornruang S."/>
            <person name="Chantasingh D."/>
            <person name="Luangsa-ard J.J."/>
            <person name="Eurwilaichitr L."/>
        </authorList>
    </citation>
    <scope>NUCLEOTIDE SEQUENCE [LARGE SCALE GENOMIC DNA]</scope>
    <source>
        <strain evidence="1 2">BCC 54312</strain>
    </source>
</reference>
<dbReference type="EMBL" id="LKCN02000001">
    <property type="protein sequence ID" value="RCI17290.1"/>
    <property type="molecule type" value="Genomic_DNA"/>
</dbReference>
<proteinExistence type="predicted"/>
<accession>A0A367LSF6</accession>
<evidence type="ECO:0000313" key="1">
    <source>
        <dbReference type="EMBL" id="RCI17290.1"/>
    </source>
</evidence>
<keyword evidence="2" id="KW-1185">Reference proteome</keyword>
<gene>
    <name evidence="1" type="ORF">L249_2468</name>
</gene>
<protein>
    <submittedName>
        <fullName evidence="1">Uncharacterized protein</fullName>
    </submittedName>
</protein>
<dbReference type="AlphaFoldDB" id="A0A367LSF6"/>
<name>A0A367LSF6_9HYPO</name>
<evidence type="ECO:0000313" key="2">
    <source>
        <dbReference type="Proteomes" id="UP000253664"/>
    </source>
</evidence>
<sequence>MQARIPCPEHTICTDTILPYHGMEKGRYDMPFPCASHWPPQRSNLPSFGVQTEDEREESEMKGPINTAAQGYCTASAAFVSRCRSHDSFIPFKGKHVCVIPSSPPFPFPSFHPPPSLPSSLTFPPACRGSRAVIDVVVVVVVVVSRLSVRDISPLPQRKKKGVGESEGDASSCVSLEWGPTRQKKCMTLFVSINPYPAEMEYYVKLTIRTDLTRL</sequence>
<organism evidence="1 2">
    <name type="scientific">Ophiocordyceps polyrhachis-furcata BCC 54312</name>
    <dbReference type="NCBI Taxonomy" id="1330021"/>
    <lineage>
        <taxon>Eukaryota</taxon>
        <taxon>Fungi</taxon>
        <taxon>Dikarya</taxon>
        <taxon>Ascomycota</taxon>
        <taxon>Pezizomycotina</taxon>
        <taxon>Sordariomycetes</taxon>
        <taxon>Hypocreomycetidae</taxon>
        <taxon>Hypocreales</taxon>
        <taxon>Ophiocordycipitaceae</taxon>
        <taxon>Ophiocordyceps</taxon>
    </lineage>
</organism>
<dbReference type="Proteomes" id="UP000253664">
    <property type="component" value="Unassembled WGS sequence"/>
</dbReference>
<comment type="caution">
    <text evidence="1">The sequence shown here is derived from an EMBL/GenBank/DDBJ whole genome shotgun (WGS) entry which is preliminary data.</text>
</comment>